<dbReference type="PRINTS" id="PR01047">
    <property type="entry name" value="TRNASYNTHTHR"/>
</dbReference>
<keyword evidence="12 14" id="KW-0030">Aminoacyl-tRNA synthetase</keyword>
<dbReference type="OrthoDB" id="9802304at2"/>
<evidence type="ECO:0000256" key="11">
    <source>
        <dbReference type="ARBA" id="ARBA00022917"/>
    </source>
</evidence>
<dbReference type="FunFam" id="3.30.930.10:FF:000002">
    <property type="entry name" value="Threonine--tRNA ligase"/>
    <property type="match status" value="1"/>
</dbReference>
<evidence type="ECO:0000313" key="18">
    <source>
        <dbReference type="EMBL" id="SHE63564.1"/>
    </source>
</evidence>
<evidence type="ECO:0000313" key="17">
    <source>
        <dbReference type="EMBL" id="KKB84066.1"/>
    </source>
</evidence>
<dbReference type="CDD" id="cd00860">
    <property type="entry name" value="ThrRS_anticodon"/>
    <property type="match status" value="1"/>
</dbReference>
<evidence type="ECO:0000259" key="15">
    <source>
        <dbReference type="PROSITE" id="PS50862"/>
    </source>
</evidence>
<dbReference type="FunFam" id="3.40.50.800:FF:000001">
    <property type="entry name" value="Threonine--tRNA ligase"/>
    <property type="match status" value="1"/>
</dbReference>
<dbReference type="Gene3D" id="3.30.930.10">
    <property type="entry name" value="Bira Bifunctional Protein, Domain 2"/>
    <property type="match status" value="1"/>
</dbReference>
<proteinExistence type="inferred from homology"/>
<dbReference type="PROSITE" id="PS51880">
    <property type="entry name" value="TGS"/>
    <property type="match status" value="1"/>
</dbReference>
<dbReference type="InterPro" id="IPR036621">
    <property type="entry name" value="Anticodon-bd_dom_sf"/>
</dbReference>
<dbReference type="Gene3D" id="3.30.54.20">
    <property type="match status" value="1"/>
</dbReference>
<comment type="subunit">
    <text evidence="2 14">Homodimer.</text>
</comment>
<dbReference type="Pfam" id="PF03129">
    <property type="entry name" value="HGTP_anticodon"/>
    <property type="match status" value="1"/>
</dbReference>
<dbReference type="GO" id="GO:0000049">
    <property type="term" value="F:tRNA binding"/>
    <property type="evidence" value="ECO:0007669"/>
    <property type="project" value="UniProtKB-KW"/>
</dbReference>
<keyword evidence="19" id="KW-1185">Reference proteome</keyword>
<dbReference type="Gene3D" id="3.10.20.30">
    <property type="match status" value="1"/>
</dbReference>
<evidence type="ECO:0000256" key="7">
    <source>
        <dbReference type="ARBA" id="ARBA00022741"/>
    </source>
</evidence>
<dbReference type="SUPFAM" id="SSF55681">
    <property type="entry name" value="Class II aaRS and biotin synthetases"/>
    <property type="match status" value="1"/>
</dbReference>
<evidence type="ECO:0000256" key="8">
    <source>
        <dbReference type="ARBA" id="ARBA00022833"/>
    </source>
</evidence>
<evidence type="ECO:0000256" key="1">
    <source>
        <dbReference type="ARBA" id="ARBA00008226"/>
    </source>
</evidence>
<dbReference type="SUPFAM" id="SSF52954">
    <property type="entry name" value="Class II aaRS ABD-related"/>
    <property type="match status" value="1"/>
</dbReference>
<evidence type="ECO:0000256" key="6">
    <source>
        <dbReference type="ARBA" id="ARBA00022723"/>
    </source>
</evidence>
<dbReference type="FunFam" id="3.30.980.10:FF:000005">
    <property type="entry name" value="Threonyl-tRNA synthetase, mitochondrial"/>
    <property type="match status" value="1"/>
</dbReference>
<name>A0A0F5LNZ3_9HYPH</name>
<dbReference type="InterPro" id="IPR012675">
    <property type="entry name" value="Beta-grasp_dom_sf"/>
</dbReference>
<dbReference type="PROSITE" id="PS50862">
    <property type="entry name" value="AA_TRNA_LIGASE_II"/>
    <property type="match status" value="1"/>
</dbReference>
<evidence type="ECO:0000313" key="19">
    <source>
        <dbReference type="Proteomes" id="UP000033608"/>
    </source>
</evidence>
<comment type="subcellular location">
    <subcellularLocation>
        <location evidence="14">Cytoplasm</location>
    </subcellularLocation>
</comment>
<evidence type="ECO:0000256" key="2">
    <source>
        <dbReference type="ARBA" id="ARBA00011738"/>
    </source>
</evidence>
<gene>
    <name evidence="14" type="primary">thrS</name>
    <name evidence="18" type="ORF">SAMN02745223_00745</name>
    <name evidence="17" type="ORF">VW29_12460</name>
</gene>
<keyword evidence="10 14" id="KW-0694">RNA-binding</keyword>
<dbReference type="STRING" id="1121477.SAMN02745223_00745"/>
<evidence type="ECO:0000256" key="9">
    <source>
        <dbReference type="ARBA" id="ARBA00022840"/>
    </source>
</evidence>
<dbReference type="Gene3D" id="3.30.980.10">
    <property type="entry name" value="Threonyl-trna Synthetase, Chain A, domain 2"/>
    <property type="match status" value="1"/>
</dbReference>
<evidence type="ECO:0000256" key="13">
    <source>
        <dbReference type="ARBA" id="ARBA00049515"/>
    </source>
</evidence>
<dbReference type="InterPro" id="IPR012947">
    <property type="entry name" value="tRNA_SAD"/>
</dbReference>
<evidence type="ECO:0000256" key="14">
    <source>
        <dbReference type="HAMAP-Rule" id="MF_00184"/>
    </source>
</evidence>
<dbReference type="RefSeq" id="WP_046135585.1">
    <property type="nucleotide sequence ID" value="NZ_FQVC01000002.1"/>
</dbReference>
<dbReference type="PANTHER" id="PTHR11451">
    <property type="entry name" value="THREONINE-TRNA LIGASE"/>
    <property type="match status" value="1"/>
</dbReference>
<keyword evidence="8 14" id="KW-0862">Zinc</keyword>
<dbReference type="GO" id="GO:0046872">
    <property type="term" value="F:metal ion binding"/>
    <property type="evidence" value="ECO:0007669"/>
    <property type="project" value="UniProtKB-KW"/>
</dbReference>
<comment type="catalytic activity">
    <reaction evidence="13 14">
        <text>tRNA(Thr) + L-threonine + ATP = L-threonyl-tRNA(Thr) + AMP + diphosphate + H(+)</text>
        <dbReference type="Rhea" id="RHEA:24624"/>
        <dbReference type="Rhea" id="RHEA-COMP:9670"/>
        <dbReference type="Rhea" id="RHEA-COMP:9704"/>
        <dbReference type="ChEBI" id="CHEBI:15378"/>
        <dbReference type="ChEBI" id="CHEBI:30616"/>
        <dbReference type="ChEBI" id="CHEBI:33019"/>
        <dbReference type="ChEBI" id="CHEBI:57926"/>
        <dbReference type="ChEBI" id="CHEBI:78442"/>
        <dbReference type="ChEBI" id="CHEBI:78534"/>
        <dbReference type="ChEBI" id="CHEBI:456215"/>
        <dbReference type="EC" id="6.1.1.3"/>
    </reaction>
</comment>
<dbReference type="InterPro" id="IPR047246">
    <property type="entry name" value="ThrRS_anticodon"/>
</dbReference>
<organism evidence="17 19">
    <name type="scientific">Devosia limi DSM 17137</name>
    <dbReference type="NCBI Taxonomy" id="1121477"/>
    <lineage>
        <taxon>Bacteria</taxon>
        <taxon>Pseudomonadati</taxon>
        <taxon>Pseudomonadota</taxon>
        <taxon>Alphaproteobacteria</taxon>
        <taxon>Hyphomicrobiales</taxon>
        <taxon>Devosiaceae</taxon>
        <taxon>Devosia</taxon>
    </lineage>
</organism>
<dbReference type="SMART" id="SM00863">
    <property type="entry name" value="tRNA_SAD"/>
    <property type="match status" value="1"/>
</dbReference>
<dbReference type="Pfam" id="PF07973">
    <property type="entry name" value="tRNA_SAD"/>
    <property type="match status" value="1"/>
</dbReference>
<dbReference type="CDD" id="cd01667">
    <property type="entry name" value="TGS_ThrRS"/>
    <property type="match status" value="1"/>
</dbReference>
<dbReference type="EMBL" id="FQVC01000002">
    <property type="protein sequence ID" value="SHE63564.1"/>
    <property type="molecule type" value="Genomic_DNA"/>
</dbReference>
<evidence type="ECO:0000313" key="20">
    <source>
        <dbReference type="Proteomes" id="UP000184533"/>
    </source>
</evidence>
<comment type="similarity">
    <text evidence="1 14">Belongs to the class-II aminoacyl-tRNA synthetase family.</text>
</comment>
<accession>A0A0F5LNZ3</accession>
<reference evidence="18 20" key="2">
    <citation type="submission" date="2016-11" db="EMBL/GenBank/DDBJ databases">
        <authorList>
            <person name="Jaros S."/>
            <person name="Januszkiewicz K."/>
            <person name="Wedrychowicz H."/>
        </authorList>
    </citation>
    <scope>NUCLEOTIDE SEQUENCE [LARGE SCALE GENOMIC DNA]</scope>
    <source>
        <strain evidence="18 20">DSM 17137</strain>
    </source>
</reference>
<dbReference type="InterPro" id="IPR045864">
    <property type="entry name" value="aa-tRNA-synth_II/BPL/LPL"/>
</dbReference>
<dbReference type="SUPFAM" id="SSF81271">
    <property type="entry name" value="TGS-like"/>
    <property type="match status" value="1"/>
</dbReference>
<feature type="binding site" evidence="14">
    <location>
        <position position="528"/>
    </location>
    <ligand>
        <name>Zn(2+)</name>
        <dbReference type="ChEBI" id="CHEBI:29105"/>
        <note>catalytic</note>
    </ligand>
</feature>
<dbReference type="AlphaFoldDB" id="A0A0F5LNZ3"/>
<keyword evidence="7 14" id="KW-0547">Nucleotide-binding</keyword>
<dbReference type="SUPFAM" id="SSF55186">
    <property type="entry name" value="ThrRS/AlaRS common domain"/>
    <property type="match status" value="1"/>
</dbReference>
<keyword evidence="4 14" id="KW-0820">tRNA-binding</keyword>
<dbReference type="InterPro" id="IPR033728">
    <property type="entry name" value="ThrRS_core"/>
</dbReference>
<evidence type="ECO:0000256" key="4">
    <source>
        <dbReference type="ARBA" id="ARBA00022555"/>
    </source>
</evidence>
<feature type="binding site" evidence="14">
    <location>
        <position position="351"/>
    </location>
    <ligand>
        <name>Zn(2+)</name>
        <dbReference type="ChEBI" id="CHEBI:29105"/>
        <note>catalytic</note>
    </ligand>
</feature>
<dbReference type="InterPro" id="IPR004095">
    <property type="entry name" value="TGS"/>
</dbReference>
<dbReference type="GO" id="GO:0005829">
    <property type="term" value="C:cytosol"/>
    <property type="evidence" value="ECO:0007669"/>
    <property type="project" value="TreeGrafter"/>
</dbReference>
<sequence>MTIKVTFPDGAARDYARGTTGTTIVEGISKSLAKKTIAMRWNGVLSDLSDALEADGKIEFVTRDSGSADALELIRHDTAHVLAEAVQELWPTTQVTIGPVIENGFYYDFFREEPFSEDDLRTIEKKMAEIVERGAAFTKEVWTRDQAKAFFETKGEAFKVELVDAIPADQSIKMYKQGQWMDLCRGPHMRTVKDVGNAFKLTKVAGAYWRGDSNNPVLSRIYGTAFATKEELEAYLHMMEEAEKRDHRKIGQEMDLYHFQPEAQGSVFWHPKGFVIYNQMEAYIRRRLNQSGYEEVKTPQLMSSKFWEQSGHWGKYRENMFVVPDEVPGTEETGPVLSGKGDLMALKPMNCPAHVQIFNQGIKSYRDLPLRMAEFGCCHRNEAHGALHGLMRVRQMTQDDAHIFCREDQIQSETEHFVHLLYSVYEHMGFKDVVIKLATRPEKFGGTIERWDAAEKALGDALRATGYDFVIAEGEGAFYAPKLEFHLKDAIGRSWQVGTLQLDYVLPERLNATYIAEDGSRQFAVMLHRAILGSLERFIGMMIESYAGKMPMWLAPTQVVVATIVSEADDYAEKLVRQLRAAGIRADLDVRNEKINYKVREHSVGKVPLMFVVGKREAEEGTVSVRRLGTEGQKVEPFMDALVALMAEATAPDLKAKAA</sequence>
<dbReference type="PATRIC" id="fig|1121477.3.peg.3645"/>
<dbReference type="FunFam" id="3.30.54.20:FF:000002">
    <property type="entry name" value="Threonine--tRNA ligase"/>
    <property type="match status" value="1"/>
</dbReference>
<evidence type="ECO:0000256" key="12">
    <source>
        <dbReference type="ARBA" id="ARBA00023146"/>
    </source>
</evidence>
<dbReference type="Proteomes" id="UP000033608">
    <property type="component" value="Unassembled WGS sequence"/>
</dbReference>
<feature type="domain" description="TGS" evidence="16">
    <location>
        <begin position="1"/>
        <end position="62"/>
    </location>
</feature>
<keyword evidence="11 14" id="KW-0648">Protein biosynthesis</keyword>
<dbReference type="GO" id="GO:0005524">
    <property type="term" value="F:ATP binding"/>
    <property type="evidence" value="ECO:0007669"/>
    <property type="project" value="UniProtKB-UniRule"/>
</dbReference>
<dbReference type="Pfam" id="PF00587">
    <property type="entry name" value="tRNA-synt_2b"/>
    <property type="match status" value="1"/>
</dbReference>
<dbReference type="InterPro" id="IPR018163">
    <property type="entry name" value="Thr/Ala-tRNA-synth_IIc_edit"/>
</dbReference>
<dbReference type="GO" id="GO:0006435">
    <property type="term" value="P:threonyl-tRNA aminoacylation"/>
    <property type="evidence" value="ECO:0007669"/>
    <property type="project" value="UniProtKB-UniRule"/>
</dbReference>
<evidence type="ECO:0000256" key="3">
    <source>
        <dbReference type="ARBA" id="ARBA00022490"/>
    </source>
</evidence>
<comment type="caution">
    <text evidence="14">Lacks conserved residue(s) required for the propagation of feature annotation.</text>
</comment>
<evidence type="ECO:0000256" key="5">
    <source>
        <dbReference type="ARBA" id="ARBA00022598"/>
    </source>
</evidence>
<keyword evidence="5 14" id="KW-0436">Ligase</keyword>
<dbReference type="GO" id="GO:0004829">
    <property type="term" value="F:threonine-tRNA ligase activity"/>
    <property type="evidence" value="ECO:0007669"/>
    <property type="project" value="UniProtKB-UniRule"/>
</dbReference>
<evidence type="ECO:0000256" key="10">
    <source>
        <dbReference type="ARBA" id="ARBA00022884"/>
    </source>
</evidence>
<protein>
    <recommendedName>
        <fullName evidence="14">Threonine--tRNA ligase</fullName>
        <ecNumber evidence="14">6.1.1.3</ecNumber>
    </recommendedName>
    <alternativeName>
        <fullName evidence="14">Threonyl-tRNA synthetase</fullName>
        <shortName evidence="14">ThrRS</shortName>
    </alternativeName>
</protein>
<dbReference type="Proteomes" id="UP000184533">
    <property type="component" value="Unassembled WGS sequence"/>
</dbReference>
<feature type="binding site" evidence="14">
    <location>
        <position position="402"/>
    </location>
    <ligand>
        <name>Zn(2+)</name>
        <dbReference type="ChEBI" id="CHEBI:29105"/>
        <note>catalytic</note>
    </ligand>
</feature>
<comment type="cofactor">
    <cofactor evidence="14">
        <name>Zn(2+)</name>
        <dbReference type="ChEBI" id="CHEBI:29105"/>
    </cofactor>
    <text evidence="14">Binds 1 zinc ion per subunit.</text>
</comment>
<dbReference type="Gene3D" id="3.40.50.800">
    <property type="entry name" value="Anticodon-binding domain"/>
    <property type="match status" value="1"/>
</dbReference>
<dbReference type="NCBIfam" id="TIGR00418">
    <property type="entry name" value="thrS"/>
    <property type="match status" value="1"/>
</dbReference>
<dbReference type="CDD" id="cd00771">
    <property type="entry name" value="ThrRS_core"/>
    <property type="match status" value="1"/>
</dbReference>
<keyword evidence="9 14" id="KW-0067">ATP-binding</keyword>
<dbReference type="EC" id="6.1.1.3" evidence="14"/>
<dbReference type="InterPro" id="IPR002314">
    <property type="entry name" value="aa-tRNA-synt_IIb"/>
</dbReference>
<dbReference type="InterPro" id="IPR004154">
    <property type="entry name" value="Anticodon-bd"/>
</dbReference>
<keyword evidence="3 14" id="KW-0963">Cytoplasm</keyword>
<feature type="domain" description="Aminoacyl-transfer RNA synthetases class-II family profile" evidence="15">
    <location>
        <begin position="246"/>
        <end position="551"/>
    </location>
</feature>
<dbReference type="PANTHER" id="PTHR11451:SF44">
    <property type="entry name" value="THREONINE--TRNA LIGASE, CHLOROPLASTIC_MITOCHONDRIAL 2"/>
    <property type="match status" value="1"/>
</dbReference>
<reference evidence="17 19" key="1">
    <citation type="submission" date="2015-03" db="EMBL/GenBank/DDBJ databases">
        <authorList>
            <person name="Hassan Y.I."/>
            <person name="Lepp D."/>
            <person name="Zhou T."/>
        </authorList>
    </citation>
    <scope>NUCLEOTIDE SEQUENCE [LARGE SCALE GENOMIC DNA]</scope>
    <source>
        <strain evidence="17 19">DSM 17137</strain>
    </source>
</reference>
<dbReference type="InterPro" id="IPR012676">
    <property type="entry name" value="TGS-like"/>
</dbReference>
<dbReference type="EMBL" id="LAJF01000084">
    <property type="protein sequence ID" value="KKB84066.1"/>
    <property type="molecule type" value="Genomic_DNA"/>
</dbReference>
<dbReference type="HAMAP" id="MF_00184">
    <property type="entry name" value="Thr_tRNA_synth"/>
    <property type="match status" value="1"/>
</dbReference>
<dbReference type="InterPro" id="IPR006195">
    <property type="entry name" value="aa-tRNA-synth_II"/>
</dbReference>
<dbReference type="InterPro" id="IPR002320">
    <property type="entry name" value="Thr-tRNA-ligase_IIa"/>
</dbReference>
<keyword evidence="6 14" id="KW-0479">Metal-binding</keyword>
<evidence type="ECO:0000259" key="16">
    <source>
        <dbReference type="PROSITE" id="PS51880"/>
    </source>
</evidence>
<dbReference type="Pfam" id="PF02824">
    <property type="entry name" value="TGS"/>
    <property type="match status" value="1"/>
</dbReference>